<keyword evidence="2" id="KW-1185">Reference proteome</keyword>
<dbReference type="AlphaFoldDB" id="A0A7R8CPG5"/>
<dbReference type="EMBL" id="HG994582">
    <property type="protein sequence ID" value="CAF2885542.1"/>
    <property type="molecule type" value="Genomic_DNA"/>
</dbReference>
<accession>A0A7R8CPG5</accession>
<protein>
    <submittedName>
        <fullName evidence="1">(salmon louse) hypothetical protein</fullName>
    </submittedName>
</protein>
<sequence>MELKEGGQVVNEDEWFFESIRRYEHLFMYDMEAKDGEKALCISVSPSGDRWVLLTTNDLGVYASPSSLKTNVILPKRDAPLIAGIYLEERPKLVFFLTEDSLVTPIGLWRVSQTDILQRDRDINIKNLKVLHSYKERTLAISHDAVYSILSESDYKLCSHNSDIASALLSKDGIPTVLKKDGSVYTDDQLDFQLNLPFPTDNLIFLSAHYIFVTLSEKVKDKYVLYKETERLFHLEDTLALDFRLSPNEEYLSYITKDNLVIKVLSIKSGGNLIFST</sequence>
<evidence type="ECO:0000313" key="1">
    <source>
        <dbReference type="EMBL" id="CAF2885542.1"/>
    </source>
</evidence>
<name>A0A7R8CPG5_LEPSM</name>
<evidence type="ECO:0000313" key="2">
    <source>
        <dbReference type="Proteomes" id="UP000675881"/>
    </source>
</evidence>
<proteinExistence type="predicted"/>
<gene>
    <name evidence="1" type="ORF">LSAA_7637</name>
</gene>
<organism evidence="1 2">
    <name type="scientific">Lepeophtheirus salmonis</name>
    <name type="common">Salmon louse</name>
    <name type="synonym">Caligus salmonis</name>
    <dbReference type="NCBI Taxonomy" id="72036"/>
    <lineage>
        <taxon>Eukaryota</taxon>
        <taxon>Metazoa</taxon>
        <taxon>Ecdysozoa</taxon>
        <taxon>Arthropoda</taxon>
        <taxon>Crustacea</taxon>
        <taxon>Multicrustacea</taxon>
        <taxon>Hexanauplia</taxon>
        <taxon>Copepoda</taxon>
        <taxon>Siphonostomatoida</taxon>
        <taxon>Caligidae</taxon>
        <taxon>Lepeophtheirus</taxon>
    </lineage>
</organism>
<reference evidence="1" key="1">
    <citation type="submission" date="2021-02" db="EMBL/GenBank/DDBJ databases">
        <authorList>
            <person name="Bekaert M."/>
        </authorList>
    </citation>
    <scope>NUCLEOTIDE SEQUENCE</scope>
    <source>
        <strain evidence="1">IoA-00</strain>
    </source>
</reference>
<dbReference type="Proteomes" id="UP000675881">
    <property type="component" value="Chromosome 3"/>
</dbReference>